<organism evidence="2 3">
    <name type="scientific">Ketobacter alkanivorans</name>
    <dbReference type="NCBI Taxonomy" id="1917421"/>
    <lineage>
        <taxon>Bacteria</taxon>
        <taxon>Pseudomonadati</taxon>
        <taxon>Pseudomonadota</taxon>
        <taxon>Gammaproteobacteria</taxon>
        <taxon>Pseudomonadales</taxon>
        <taxon>Ketobacteraceae</taxon>
        <taxon>Ketobacter</taxon>
    </lineage>
</organism>
<gene>
    <name evidence="2" type="ORF">Kalk_13110</name>
</gene>
<dbReference type="OrthoDB" id="598398at2"/>
<dbReference type="SUPFAM" id="SSF46966">
    <property type="entry name" value="Spectrin repeat"/>
    <property type="match status" value="1"/>
</dbReference>
<dbReference type="Proteomes" id="UP000235116">
    <property type="component" value="Chromosome"/>
</dbReference>
<sequence>MNVKRQELERKIEQMEAALGELKLQLSQAVAEEQHESIDHLDEHLQELDHRWENIREFWPIVVKEFRERFVKK</sequence>
<feature type="coiled-coil region" evidence="1">
    <location>
        <begin position="1"/>
        <end position="32"/>
    </location>
</feature>
<keyword evidence="3" id="KW-1185">Reference proteome</keyword>
<accession>A0A2K9LR68</accession>
<dbReference type="RefSeq" id="WP_101894682.1">
    <property type="nucleotide sequence ID" value="NZ_CP022684.1"/>
</dbReference>
<name>A0A2K9LR68_9GAMM</name>
<reference evidence="3" key="1">
    <citation type="submission" date="2017-08" db="EMBL/GenBank/DDBJ databases">
        <title>Direct submision.</title>
        <authorList>
            <person name="Kim S.-J."/>
            <person name="Rhee S.-K."/>
        </authorList>
    </citation>
    <scope>NUCLEOTIDE SEQUENCE [LARGE SCALE GENOMIC DNA]</scope>
    <source>
        <strain evidence="3">GI5</strain>
    </source>
</reference>
<dbReference type="EMBL" id="CP022684">
    <property type="protein sequence ID" value="AUM13304.1"/>
    <property type="molecule type" value="Genomic_DNA"/>
</dbReference>
<evidence type="ECO:0000313" key="2">
    <source>
        <dbReference type="EMBL" id="AUM13304.1"/>
    </source>
</evidence>
<evidence type="ECO:0000313" key="3">
    <source>
        <dbReference type="Proteomes" id="UP000235116"/>
    </source>
</evidence>
<keyword evidence="1" id="KW-0175">Coiled coil</keyword>
<evidence type="ECO:0000256" key="1">
    <source>
        <dbReference type="SAM" id="Coils"/>
    </source>
</evidence>
<protein>
    <submittedName>
        <fullName evidence="2">Uncharacterized protein</fullName>
    </submittedName>
</protein>
<proteinExistence type="predicted"/>
<dbReference type="KEGG" id="kak:Kalk_13110"/>
<dbReference type="AlphaFoldDB" id="A0A2K9LR68"/>